<evidence type="ECO:0000313" key="1">
    <source>
        <dbReference type="EMBL" id="KAF5703695.1"/>
    </source>
</evidence>
<proteinExistence type="predicted"/>
<evidence type="ECO:0000313" key="2">
    <source>
        <dbReference type="Proteomes" id="UP000544331"/>
    </source>
</evidence>
<comment type="caution">
    <text evidence="1">The sequence shown here is derived from an EMBL/GenBank/DDBJ whole genome shotgun (WGS) entry which is preliminary data.</text>
</comment>
<reference evidence="1 2" key="1">
    <citation type="submission" date="2020-05" db="EMBL/GenBank/DDBJ databases">
        <title>Identification and distribution of gene clusters putatively required for synthesis of sphingolipid metabolism inhibitors in phylogenetically diverse species of the filamentous fungus Fusarium.</title>
        <authorList>
            <person name="Kim H.-S."/>
            <person name="Busman M."/>
            <person name="Brown D.W."/>
            <person name="Divon H."/>
            <person name="Uhlig S."/>
            <person name="Proctor R.H."/>
        </authorList>
    </citation>
    <scope>NUCLEOTIDE SEQUENCE [LARGE SCALE GENOMIC DNA]</scope>
    <source>
        <strain evidence="1 2">NRRL 66235</strain>
    </source>
</reference>
<keyword evidence="2" id="KW-1185">Reference proteome</keyword>
<dbReference type="Proteomes" id="UP000544331">
    <property type="component" value="Unassembled WGS sequence"/>
</dbReference>
<name>A0A8H6D540_9HYPO</name>
<accession>A0A8H6D540</accession>
<dbReference type="OrthoDB" id="5045861at2759"/>
<dbReference type="EMBL" id="JAAOAN010000547">
    <property type="protein sequence ID" value="KAF5703695.1"/>
    <property type="molecule type" value="Genomic_DNA"/>
</dbReference>
<protein>
    <submittedName>
        <fullName evidence="1">Uncharacterized protein</fullName>
    </submittedName>
</protein>
<sequence length="159" mass="17691">MTNEERDISRLARLDTYGGQYSKNSTLNAERSRLEAEIAYLSYLLGRLRTHPHPTERPVPCPQIWGWALAIVTPAAVSGLPNAPATRCAPFQWYRNAFMTEMEVMDHVPFIVKMALRWFEKVEGKAKKAVAGRSPRIRPGSFTTITVADTVDGMSGGAP</sequence>
<organism evidence="1 2">
    <name type="scientific">Fusarium mundagurra</name>
    <dbReference type="NCBI Taxonomy" id="1567541"/>
    <lineage>
        <taxon>Eukaryota</taxon>
        <taxon>Fungi</taxon>
        <taxon>Dikarya</taxon>
        <taxon>Ascomycota</taxon>
        <taxon>Pezizomycotina</taxon>
        <taxon>Sordariomycetes</taxon>
        <taxon>Hypocreomycetidae</taxon>
        <taxon>Hypocreales</taxon>
        <taxon>Nectriaceae</taxon>
        <taxon>Fusarium</taxon>
        <taxon>Fusarium fujikuroi species complex</taxon>
    </lineage>
</organism>
<dbReference type="AlphaFoldDB" id="A0A8H6D540"/>
<gene>
    <name evidence="1" type="ORF">FMUND_12880</name>
</gene>